<keyword evidence="4 7" id="KW-0812">Transmembrane</keyword>
<comment type="similarity">
    <text evidence="2">Belongs to the monovalent cation:proton antiporter 2 (CPA2) transporter (TC 2.A.37) family.</text>
</comment>
<dbReference type="PANTHER" id="PTHR42751">
    <property type="entry name" value="SODIUM/HYDROGEN EXCHANGER FAMILY/TRKA DOMAIN PROTEIN"/>
    <property type="match status" value="1"/>
</dbReference>
<evidence type="ECO:0000256" key="6">
    <source>
        <dbReference type="ARBA" id="ARBA00023136"/>
    </source>
</evidence>
<dbReference type="InterPro" id="IPR036291">
    <property type="entry name" value="NAD(P)-bd_dom_sf"/>
</dbReference>
<evidence type="ECO:0000256" key="7">
    <source>
        <dbReference type="SAM" id="Phobius"/>
    </source>
</evidence>
<comment type="subcellular location">
    <subcellularLocation>
        <location evidence="1">Membrane</location>
        <topology evidence="1">Multi-pass membrane protein</topology>
    </subcellularLocation>
</comment>
<feature type="transmembrane region" description="Helical" evidence="7">
    <location>
        <begin position="6"/>
        <end position="24"/>
    </location>
</feature>
<dbReference type="GO" id="GO:1902600">
    <property type="term" value="P:proton transmembrane transport"/>
    <property type="evidence" value="ECO:0007669"/>
    <property type="project" value="InterPro"/>
</dbReference>
<keyword evidence="11" id="KW-1185">Reference proteome</keyword>
<dbReference type="AlphaFoldDB" id="A0A7D5EHE6"/>
<dbReference type="Pfam" id="PF02254">
    <property type="entry name" value="TrkA_N"/>
    <property type="match status" value="1"/>
</dbReference>
<dbReference type="EMBL" id="CP058215">
    <property type="protein sequence ID" value="QLC50460.1"/>
    <property type="molecule type" value="Genomic_DNA"/>
</dbReference>
<dbReference type="PROSITE" id="PS51202">
    <property type="entry name" value="RCK_C"/>
    <property type="match status" value="1"/>
</dbReference>
<proteinExistence type="inferred from homology"/>
<dbReference type="InterPro" id="IPR036721">
    <property type="entry name" value="RCK_C_sf"/>
</dbReference>
<accession>A0A7D5EHE6</accession>
<dbReference type="GO" id="GO:0006813">
    <property type="term" value="P:potassium ion transport"/>
    <property type="evidence" value="ECO:0007669"/>
    <property type="project" value="InterPro"/>
</dbReference>
<organism evidence="10 11">
    <name type="scientific">Methanolobus zinderi</name>
    <dbReference type="NCBI Taxonomy" id="536044"/>
    <lineage>
        <taxon>Archaea</taxon>
        <taxon>Methanobacteriati</taxon>
        <taxon>Methanobacteriota</taxon>
        <taxon>Stenosarchaea group</taxon>
        <taxon>Methanomicrobia</taxon>
        <taxon>Methanosarcinales</taxon>
        <taxon>Methanosarcinaceae</taxon>
        <taxon>Methanolobus</taxon>
    </lineage>
</organism>
<dbReference type="GO" id="GO:0015297">
    <property type="term" value="F:antiporter activity"/>
    <property type="evidence" value="ECO:0007669"/>
    <property type="project" value="InterPro"/>
</dbReference>
<evidence type="ECO:0000256" key="3">
    <source>
        <dbReference type="ARBA" id="ARBA00022448"/>
    </source>
</evidence>
<dbReference type="SUPFAM" id="SSF116726">
    <property type="entry name" value="TrkA C-terminal domain-like"/>
    <property type="match status" value="1"/>
</dbReference>
<evidence type="ECO:0000313" key="10">
    <source>
        <dbReference type="EMBL" id="QLC50460.1"/>
    </source>
</evidence>
<feature type="transmembrane region" description="Helical" evidence="7">
    <location>
        <begin position="57"/>
        <end position="74"/>
    </location>
</feature>
<feature type="transmembrane region" description="Helical" evidence="7">
    <location>
        <begin position="31"/>
        <end position="51"/>
    </location>
</feature>
<dbReference type="Proteomes" id="UP000509594">
    <property type="component" value="Chromosome"/>
</dbReference>
<dbReference type="GO" id="GO:0008324">
    <property type="term" value="F:monoatomic cation transmembrane transporter activity"/>
    <property type="evidence" value="ECO:0007669"/>
    <property type="project" value="InterPro"/>
</dbReference>
<evidence type="ECO:0000259" key="8">
    <source>
        <dbReference type="PROSITE" id="PS51201"/>
    </source>
</evidence>
<dbReference type="Pfam" id="PF00999">
    <property type="entry name" value="Na_H_Exchanger"/>
    <property type="match status" value="1"/>
</dbReference>
<gene>
    <name evidence="10" type="ORF">HWN40_09545</name>
</gene>
<dbReference type="SUPFAM" id="SSF51735">
    <property type="entry name" value="NAD(P)-binding Rossmann-fold domains"/>
    <property type="match status" value="1"/>
</dbReference>
<protein>
    <submittedName>
        <fullName evidence="10">Cation:proton antiporter</fullName>
    </submittedName>
</protein>
<dbReference type="InterPro" id="IPR006153">
    <property type="entry name" value="Cation/H_exchanger_TM"/>
</dbReference>
<feature type="domain" description="RCK C-terminal" evidence="9">
    <location>
        <begin position="579"/>
        <end position="665"/>
    </location>
</feature>
<dbReference type="GeneID" id="55821918"/>
<keyword evidence="3" id="KW-0813">Transport</keyword>
<feature type="transmembrane region" description="Helical" evidence="7">
    <location>
        <begin position="356"/>
        <end position="374"/>
    </location>
</feature>
<dbReference type="GO" id="GO:0016020">
    <property type="term" value="C:membrane"/>
    <property type="evidence" value="ECO:0007669"/>
    <property type="project" value="UniProtKB-SubCell"/>
</dbReference>
<evidence type="ECO:0000256" key="4">
    <source>
        <dbReference type="ARBA" id="ARBA00022692"/>
    </source>
</evidence>
<dbReference type="PANTHER" id="PTHR42751:SF3">
    <property type="entry name" value="SODIUM_GLUTAMATE SYMPORTER"/>
    <property type="match status" value="1"/>
</dbReference>
<dbReference type="KEGG" id="mzi:HWN40_09545"/>
<dbReference type="InterPro" id="IPR003148">
    <property type="entry name" value="RCK_N"/>
</dbReference>
<evidence type="ECO:0000256" key="5">
    <source>
        <dbReference type="ARBA" id="ARBA00022989"/>
    </source>
</evidence>
<dbReference type="InterPro" id="IPR006037">
    <property type="entry name" value="RCK_C"/>
</dbReference>
<dbReference type="PROSITE" id="PS51201">
    <property type="entry name" value="RCK_N"/>
    <property type="match status" value="1"/>
</dbReference>
<reference evidence="10 11" key="1">
    <citation type="submission" date="2020-06" db="EMBL/GenBank/DDBJ databases">
        <title>Methanolobus halotolerans sp. nov., isolated from a saline lake Tus in Siberia.</title>
        <authorList>
            <person name="Shen Y."/>
            <person name="Chen S.-C."/>
            <person name="Lai M.-C."/>
            <person name="Huang H.-H."/>
            <person name="Chiu H.-H."/>
            <person name="Tang S.-L."/>
            <person name="Rogozin D.Y."/>
            <person name="Degermendzhy A.G."/>
        </authorList>
    </citation>
    <scope>NUCLEOTIDE SEQUENCE [LARGE SCALE GENOMIC DNA]</scope>
    <source>
        <strain evidence="10 11">DSM 21339</strain>
    </source>
</reference>
<feature type="transmembrane region" description="Helical" evidence="7">
    <location>
        <begin position="190"/>
        <end position="210"/>
    </location>
</feature>
<feature type="transmembrane region" description="Helical" evidence="7">
    <location>
        <begin position="147"/>
        <end position="170"/>
    </location>
</feature>
<dbReference type="Gene3D" id="3.30.70.1450">
    <property type="entry name" value="Regulator of K+ conductance, C-terminal domain"/>
    <property type="match status" value="1"/>
</dbReference>
<feature type="transmembrane region" description="Helical" evidence="7">
    <location>
        <begin position="324"/>
        <end position="344"/>
    </location>
</feature>
<evidence type="ECO:0000313" key="11">
    <source>
        <dbReference type="Proteomes" id="UP000509594"/>
    </source>
</evidence>
<feature type="transmembrane region" description="Helical" evidence="7">
    <location>
        <begin position="270"/>
        <end position="288"/>
    </location>
</feature>
<evidence type="ECO:0000259" key="9">
    <source>
        <dbReference type="PROSITE" id="PS51202"/>
    </source>
</evidence>
<keyword evidence="5 7" id="KW-1133">Transmembrane helix</keyword>
<dbReference type="OrthoDB" id="43518at2157"/>
<evidence type="ECO:0000256" key="2">
    <source>
        <dbReference type="ARBA" id="ARBA00005551"/>
    </source>
</evidence>
<dbReference type="InterPro" id="IPR038770">
    <property type="entry name" value="Na+/solute_symporter_sf"/>
</dbReference>
<evidence type="ECO:0000256" key="1">
    <source>
        <dbReference type="ARBA" id="ARBA00004141"/>
    </source>
</evidence>
<dbReference type="RefSeq" id="WP_176965516.1">
    <property type="nucleotide sequence ID" value="NZ_CP058215.1"/>
</dbReference>
<feature type="transmembrane region" description="Helical" evidence="7">
    <location>
        <begin position="217"/>
        <end position="234"/>
    </location>
</feature>
<feature type="transmembrane region" description="Helical" evidence="7">
    <location>
        <begin position="86"/>
        <end position="110"/>
    </location>
</feature>
<dbReference type="Gene3D" id="3.40.50.720">
    <property type="entry name" value="NAD(P)-binding Rossmann-like Domain"/>
    <property type="match status" value="1"/>
</dbReference>
<feature type="transmembrane region" description="Helical" evidence="7">
    <location>
        <begin position="116"/>
        <end position="135"/>
    </location>
</feature>
<dbReference type="Gene3D" id="1.20.1530.20">
    <property type="match status" value="1"/>
</dbReference>
<dbReference type="Pfam" id="PF02080">
    <property type="entry name" value="TrkA_C"/>
    <property type="match status" value="1"/>
</dbReference>
<feature type="transmembrane region" description="Helical" evidence="7">
    <location>
        <begin position="294"/>
        <end position="317"/>
    </location>
</feature>
<name>A0A7D5EHE6_9EURY</name>
<feature type="domain" description="RCK N-terminal" evidence="8">
    <location>
        <begin position="414"/>
        <end position="531"/>
    </location>
</feature>
<keyword evidence="6 7" id="KW-0472">Membrane</keyword>
<sequence>MELTLLTDIGIIFGLSMIILLLFHRMKLSSVLGFLVTGILAGPHGLGIITGVEEVEALAEIGIILLLFTIGIEMSLKDLWDIKKAVLAGGGLQVAITTVLVYYICIYMGLSTGTSIFMGFLVSLSSTAIVLKLLQEKGEIYTPYGKTSLGILIFQDIIIVPMILLTPILAGVPGDSDAGAMEFLLRGLGIILLVVVSARWIMPALLFQIVKTRNKELFLVSIIFIVLATAWLTSNAGLSLALGAFLAGLIISESEYSHQAIGNIMPFKDIFMSFFFVSIGMLLDVGFFTSNLVLLFALAAVVLVLKSITIGVVTFLLGYPFRTAFITGLGLSQVGEFSFVLAGFGLDVALINGELYQTFLAVSILTMAATPFVITSSHDMADRILQRTSNRILINGIYSKGLTQVEEKEDERISDHLIVIGYGFNGKTVSNAAKSASIPYVVIETNPETVRREKKHGEKILYGDATHEAVLESANIHSARILVVGISDYIATRKIVEVAKRMNPDVYVLARTRYLTEMKALHEMGADEVIPEEYETSVEIFVRLLKKYLVPEDEINRFTRELRANGYCMLRKSSLEVSEAGFDLENELPGVEVLSLRLEDGCNVHGHTLRNLDMRMKYGVTLLAIRRGEEIISNPDPDTKLLSDDICILMGKPDQLFNLRKFFESCSGSTDQEYTEN</sequence>